<gene>
    <name evidence="4" type="ORF">LEP1GSC058_0073</name>
</gene>
<dbReference type="SUPFAM" id="SSF50129">
    <property type="entry name" value="GroES-like"/>
    <property type="match status" value="1"/>
</dbReference>
<sequence>MMNNVPSKMKALRQLGPLPENALSDPNEIRKYLQLTEIDVPKPGPGQVLVKVDRGSMNPNDLYHIQGVYSSTLNYPYPRGVGFEGAGIVVANGGGIVGRLRMGKRVALYSKNGIFAEYVLADPLKLIVLPKDVQFKEAASSVANPITGIGMARWAKASGSKYFFITAAAGAVARMTMRVAHSYGLKSIAIVRREEQAEICKEEGASYVLNQAEPDFELKLTELCKKVNCTYGFDCIGGEMPLTLMRALPQGSTLCMYGYFNTGPMLFQPQKLFSGWKATFFEIEYIIDSLSLLSRFRLSREVINNVNGIFKPKIQRQFNLTQAAEAYTYYSQHMTEGKIQIIVNDNL</sequence>
<dbReference type="Pfam" id="PF08240">
    <property type="entry name" value="ADH_N"/>
    <property type="match status" value="1"/>
</dbReference>
<evidence type="ECO:0000256" key="1">
    <source>
        <dbReference type="ARBA" id="ARBA00022857"/>
    </source>
</evidence>
<organism evidence="4 5">
    <name type="scientific">Leptospira fainei serovar Hurstbridge str. BUT 6</name>
    <dbReference type="NCBI Taxonomy" id="1193011"/>
    <lineage>
        <taxon>Bacteria</taxon>
        <taxon>Pseudomonadati</taxon>
        <taxon>Spirochaetota</taxon>
        <taxon>Spirochaetia</taxon>
        <taxon>Leptospirales</taxon>
        <taxon>Leptospiraceae</taxon>
        <taxon>Leptospira</taxon>
    </lineage>
</organism>
<proteinExistence type="predicted"/>
<accession>S3V164</accession>
<dbReference type="GO" id="GO:0070402">
    <property type="term" value="F:NADPH binding"/>
    <property type="evidence" value="ECO:0007669"/>
    <property type="project" value="TreeGrafter"/>
</dbReference>
<dbReference type="PANTHER" id="PTHR48106">
    <property type="entry name" value="QUINONE OXIDOREDUCTASE PIG3-RELATED"/>
    <property type="match status" value="1"/>
</dbReference>
<comment type="caution">
    <text evidence="4">The sequence shown here is derived from an EMBL/GenBank/DDBJ whole genome shotgun (WGS) entry which is preliminary data.</text>
</comment>
<dbReference type="Pfam" id="PF00107">
    <property type="entry name" value="ADH_zinc_N"/>
    <property type="match status" value="1"/>
</dbReference>
<dbReference type="InterPro" id="IPR011032">
    <property type="entry name" value="GroES-like_sf"/>
</dbReference>
<protein>
    <submittedName>
        <fullName evidence="4">Oxidoreductase, zinc-binding dehydrogenase family protein</fullName>
    </submittedName>
</protein>
<dbReference type="InterPro" id="IPR020843">
    <property type="entry name" value="ER"/>
</dbReference>
<dbReference type="Proteomes" id="UP000014540">
    <property type="component" value="Unassembled WGS sequence"/>
</dbReference>
<evidence type="ECO:0000259" key="3">
    <source>
        <dbReference type="SMART" id="SM00829"/>
    </source>
</evidence>
<feature type="domain" description="Enoyl reductase (ER)" evidence="3">
    <location>
        <begin position="28"/>
        <end position="341"/>
    </location>
</feature>
<dbReference type="SMART" id="SM00829">
    <property type="entry name" value="PKS_ER"/>
    <property type="match status" value="1"/>
</dbReference>
<keyword evidence="5" id="KW-1185">Reference proteome</keyword>
<evidence type="ECO:0000313" key="4">
    <source>
        <dbReference type="EMBL" id="EPG75188.1"/>
    </source>
</evidence>
<dbReference type="Gene3D" id="3.40.50.720">
    <property type="entry name" value="NAD(P)-binding Rossmann-like Domain"/>
    <property type="match status" value="1"/>
</dbReference>
<dbReference type="EMBL" id="AKWZ02000004">
    <property type="protein sequence ID" value="EPG75188.1"/>
    <property type="molecule type" value="Genomic_DNA"/>
</dbReference>
<dbReference type="InterPro" id="IPR036291">
    <property type="entry name" value="NAD(P)-bd_dom_sf"/>
</dbReference>
<name>S3V164_9LEPT</name>
<keyword evidence="2" id="KW-0560">Oxidoreductase</keyword>
<dbReference type="OrthoDB" id="9777057at2"/>
<dbReference type="STRING" id="1193011.LEP1GSC058_0073"/>
<reference evidence="4" key="1">
    <citation type="submission" date="2013-04" db="EMBL/GenBank/DDBJ databases">
        <authorList>
            <person name="Harkins D.M."/>
            <person name="Durkin A.S."/>
            <person name="Selengut J.D."/>
            <person name="Sanka R."/>
            <person name="DePew J."/>
            <person name="Purushe J."/>
            <person name="Ahmed A."/>
            <person name="van der Linden H."/>
            <person name="Goris M.G.A."/>
            <person name="Hartskeerl R.A."/>
            <person name="Vinetz J.M."/>
            <person name="Sutton G.G."/>
            <person name="Nelson W.C."/>
            <person name="Fouts D.E."/>
        </authorList>
    </citation>
    <scope>NUCLEOTIDE SEQUENCE [LARGE SCALE GENOMIC DNA]</scope>
    <source>
        <strain evidence="4">BUT 6</strain>
    </source>
</reference>
<dbReference type="AlphaFoldDB" id="S3V164"/>
<dbReference type="RefSeq" id="WP_016548897.1">
    <property type="nucleotide sequence ID" value="NZ_AKWZ02000004.1"/>
</dbReference>
<dbReference type="SUPFAM" id="SSF51735">
    <property type="entry name" value="NAD(P)-binding Rossmann-fold domains"/>
    <property type="match status" value="1"/>
</dbReference>
<evidence type="ECO:0000256" key="2">
    <source>
        <dbReference type="ARBA" id="ARBA00023002"/>
    </source>
</evidence>
<dbReference type="InterPro" id="IPR013154">
    <property type="entry name" value="ADH-like_N"/>
</dbReference>
<dbReference type="PANTHER" id="PTHR48106:SF18">
    <property type="entry name" value="QUINONE OXIDOREDUCTASE PIG3"/>
    <property type="match status" value="1"/>
</dbReference>
<dbReference type="Gene3D" id="3.90.180.10">
    <property type="entry name" value="Medium-chain alcohol dehydrogenases, catalytic domain"/>
    <property type="match status" value="1"/>
</dbReference>
<keyword evidence="1" id="KW-0521">NADP</keyword>
<dbReference type="InterPro" id="IPR013149">
    <property type="entry name" value="ADH-like_C"/>
</dbReference>
<evidence type="ECO:0000313" key="5">
    <source>
        <dbReference type="Proteomes" id="UP000014540"/>
    </source>
</evidence>
<dbReference type="GO" id="GO:0016651">
    <property type="term" value="F:oxidoreductase activity, acting on NAD(P)H"/>
    <property type="evidence" value="ECO:0007669"/>
    <property type="project" value="TreeGrafter"/>
</dbReference>